<dbReference type="InterPro" id="IPR002410">
    <property type="entry name" value="Peptidase_S33"/>
</dbReference>
<evidence type="ECO:0000259" key="11">
    <source>
        <dbReference type="Pfam" id="PF00561"/>
    </source>
</evidence>
<dbReference type="PIRSF" id="PIRSF006431">
    <property type="entry name" value="Pept_S33"/>
    <property type="match status" value="1"/>
</dbReference>
<reference evidence="13 15" key="2">
    <citation type="submission" date="2019-03" db="EMBL/GenBank/DDBJ databases">
        <title>Genomics of glacier-inhabiting Cryobacterium strains.</title>
        <authorList>
            <person name="Liu Q."/>
            <person name="Xin Y.-H."/>
        </authorList>
    </citation>
    <scope>NUCLEOTIDE SEQUENCE [LARGE SCALE GENOMIC DNA]</scope>
    <source>
        <strain evidence="13 15">Hh34</strain>
    </source>
</reference>
<dbReference type="Pfam" id="PF00561">
    <property type="entry name" value="Abhydrolase_1"/>
    <property type="match status" value="1"/>
</dbReference>
<dbReference type="EC" id="3.4.11.5" evidence="8 10"/>
<keyword evidence="6 8" id="KW-0645">Protease</keyword>
<dbReference type="SUPFAM" id="SSF53474">
    <property type="entry name" value="alpha/beta-Hydrolases"/>
    <property type="match status" value="1"/>
</dbReference>
<dbReference type="InterPro" id="IPR000073">
    <property type="entry name" value="AB_hydrolase_1"/>
</dbReference>
<dbReference type="GO" id="GO:0004177">
    <property type="term" value="F:aminopeptidase activity"/>
    <property type="evidence" value="ECO:0007669"/>
    <property type="project" value="UniProtKB-UniRule"/>
</dbReference>
<feature type="active site" description="Proton donor" evidence="9">
    <location>
        <position position="298"/>
    </location>
</feature>
<evidence type="ECO:0000256" key="8">
    <source>
        <dbReference type="PIRNR" id="PIRNR006431"/>
    </source>
</evidence>
<dbReference type="InterPro" id="IPR005944">
    <property type="entry name" value="Pro_iminopeptidase"/>
</dbReference>
<reference evidence="12 14" key="1">
    <citation type="submission" date="2016-10" db="EMBL/GenBank/DDBJ databases">
        <authorList>
            <person name="Varghese N."/>
            <person name="Submissions S."/>
        </authorList>
    </citation>
    <scope>NUCLEOTIDE SEQUENCE [LARGE SCALE GENOMIC DNA]</scope>
    <source>
        <strain evidence="12 14">GMCC 1.11211</strain>
    </source>
</reference>
<evidence type="ECO:0000313" key="14">
    <source>
        <dbReference type="Proteomes" id="UP000199681"/>
    </source>
</evidence>
<dbReference type="Proteomes" id="UP000199681">
    <property type="component" value="Unassembled WGS sequence"/>
</dbReference>
<dbReference type="GO" id="GO:0005737">
    <property type="term" value="C:cytoplasm"/>
    <property type="evidence" value="ECO:0007669"/>
    <property type="project" value="UniProtKB-SubCell"/>
</dbReference>
<dbReference type="Gene3D" id="3.40.50.1820">
    <property type="entry name" value="alpha/beta hydrolase"/>
    <property type="match status" value="1"/>
</dbReference>
<feature type="domain" description="AB hydrolase-1" evidence="11">
    <location>
        <begin position="38"/>
        <end position="299"/>
    </location>
</feature>
<keyword evidence="7 8" id="KW-0378">Hydrolase</keyword>
<organism evidence="13 15">
    <name type="scientific">Cryobacterium levicorallinum</name>
    <dbReference type="NCBI Taxonomy" id="995038"/>
    <lineage>
        <taxon>Bacteria</taxon>
        <taxon>Bacillati</taxon>
        <taxon>Actinomycetota</taxon>
        <taxon>Actinomycetes</taxon>
        <taxon>Micrococcales</taxon>
        <taxon>Microbacteriaceae</taxon>
        <taxon>Cryobacterium</taxon>
    </lineage>
</organism>
<dbReference type="PRINTS" id="PR00793">
    <property type="entry name" value="PROAMNOPTASE"/>
</dbReference>
<dbReference type="Proteomes" id="UP000297963">
    <property type="component" value="Unassembled WGS sequence"/>
</dbReference>
<dbReference type="EMBL" id="FOPW01000016">
    <property type="protein sequence ID" value="SFH81264.1"/>
    <property type="molecule type" value="Genomic_DNA"/>
</dbReference>
<proteinExistence type="inferred from homology"/>
<evidence type="ECO:0000313" key="13">
    <source>
        <dbReference type="EMBL" id="TFB86821.1"/>
    </source>
</evidence>
<feature type="active site" evidence="9">
    <location>
        <position position="270"/>
    </location>
</feature>
<dbReference type="RefSeq" id="WP_092451734.1">
    <property type="nucleotide sequence ID" value="NZ_BKAC01000019.1"/>
</dbReference>
<evidence type="ECO:0000313" key="12">
    <source>
        <dbReference type="EMBL" id="SFH81264.1"/>
    </source>
</evidence>
<dbReference type="PANTHER" id="PTHR43722:SF1">
    <property type="entry name" value="PROLINE IMINOPEPTIDASE"/>
    <property type="match status" value="1"/>
</dbReference>
<sequence>MRTFYPELEPYETGMLDVGDNQTIYWEASGNPDGKPAVYLHGGPGGASGPDQRRVFDPAKYRIILFDQRGCGLSTPHASEPDVDLSVNTTWTLVADLEKLREHLGIDRWLVCGGSWGSTFALAYAETHPAQVTELVVRGIFTLRPVELDWFYEGGAAAIYPDLWESFLAPVPENERGHLIAAYGRLLHDPDQFVRERAGVAWATWESSTITLLQEPDKIAHFSDPAFAVAFARIENHFFANRGWFTPNQLIDNASRLAEIPGVIVQGRYDMCTPAFTAWDLYKNWPEAEFKLIPDAGHAFDQPGILDAIIEATDRFAS</sequence>
<evidence type="ECO:0000256" key="9">
    <source>
        <dbReference type="PIRSR" id="PIRSR006431-1"/>
    </source>
</evidence>
<dbReference type="EMBL" id="SOFE01000007">
    <property type="protein sequence ID" value="TFB86821.1"/>
    <property type="molecule type" value="Genomic_DNA"/>
</dbReference>
<dbReference type="InterPro" id="IPR029058">
    <property type="entry name" value="AB_hydrolase_fold"/>
</dbReference>
<evidence type="ECO:0000256" key="7">
    <source>
        <dbReference type="ARBA" id="ARBA00022801"/>
    </source>
</evidence>
<evidence type="ECO:0000256" key="6">
    <source>
        <dbReference type="ARBA" id="ARBA00022670"/>
    </source>
</evidence>
<evidence type="ECO:0000256" key="5">
    <source>
        <dbReference type="ARBA" id="ARBA00022490"/>
    </source>
</evidence>
<comment type="caution">
    <text evidence="13">The sequence shown here is derived from an EMBL/GenBank/DDBJ whole genome shotgun (WGS) entry which is preliminary data.</text>
</comment>
<comment type="similarity">
    <text evidence="3 8 10">Belongs to the peptidase S33 family.</text>
</comment>
<comment type="subcellular location">
    <subcellularLocation>
        <location evidence="2 8">Cytoplasm</location>
    </subcellularLocation>
</comment>
<dbReference type="AlphaFoldDB" id="A0A1I3D3A9"/>
<evidence type="ECO:0000256" key="10">
    <source>
        <dbReference type="RuleBase" id="RU003421"/>
    </source>
</evidence>
<keyword evidence="4 8" id="KW-0031">Aminopeptidase</keyword>
<dbReference type="GO" id="GO:0006508">
    <property type="term" value="P:proteolysis"/>
    <property type="evidence" value="ECO:0007669"/>
    <property type="project" value="UniProtKB-KW"/>
</dbReference>
<dbReference type="STRING" id="995038.SAMN05216274_11619"/>
<evidence type="ECO:0000256" key="1">
    <source>
        <dbReference type="ARBA" id="ARBA00001585"/>
    </source>
</evidence>
<dbReference type="PANTHER" id="PTHR43722">
    <property type="entry name" value="PROLINE IMINOPEPTIDASE"/>
    <property type="match status" value="1"/>
</dbReference>
<dbReference type="NCBIfam" id="TIGR01249">
    <property type="entry name" value="pro_imino_pep_1"/>
    <property type="match status" value="1"/>
</dbReference>
<gene>
    <name evidence="13" type="primary">pip</name>
    <name evidence="13" type="ORF">E3O11_03855</name>
    <name evidence="12" type="ORF">SAMN05216274_11619</name>
</gene>
<keyword evidence="5 8" id="KW-0963">Cytoplasm</keyword>
<evidence type="ECO:0000256" key="4">
    <source>
        <dbReference type="ARBA" id="ARBA00022438"/>
    </source>
</evidence>
<evidence type="ECO:0000256" key="3">
    <source>
        <dbReference type="ARBA" id="ARBA00010088"/>
    </source>
</evidence>
<name>A0A1I3D3A9_9MICO</name>
<comment type="catalytic activity">
    <reaction evidence="1 8 10">
        <text>Release of N-terminal proline from a peptide.</text>
        <dbReference type="EC" id="3.4.11.5"/>
    </reaction>
</comment>
<accession>A0A1I3D3A9</accession>
<feature type="active site" description="Nucleophile" evidence="9">
    <location>
        <position position="115"/>
    </location>
</feature>
<keyword evidence="14" id="KW-1185">Reference proteome</keyword>
<evidence type="ECO:0000256" key="2">
    <source>
        <dbReference type="ARBA" id="ARBA00004496"/>
    </source>
</evidence>
<evidence type="ECO:0000313" key="15">
    <source>
        <dbReference type="Proteomes" id="UP000297963"/>
    </source>
</evidence>
<protein>
    <recommendedName>
        <fullName evidence="8 10">Proline iminopeptidase</fullName>
        <shortName evidence="8">PIP</shortName>
        <ecNumber evidence="8 10">3.4.11.5</ecNumber>
    </recommendedName>
    <alternativeName>
        <fullName evidence="8">Prolyl aminopeptidase</fullName>
    </alternativeName>
</protein>